<dbReference type="PRINTS" id="PR01008">
    <property type="entry name" value="FLGLRINGFLGH"/>
</dbReference>
<dbReference type="PANTHER" id="PTHR34933:SF3">
    <property type="entry name" value="FLAGELLAR L-RING PROTEIN"/>
    <property type="match status" value="1"/>
</dbReference>
<dbReference type="GO" id="GO:0003774">
    <property type="term" value="F:cytoskeletal motor activity"/>
    <property type="evidence" value="ECO:0007669"/>
    <property type="project" value="InterPro"/>
</dbReference>
<gene>
    <name evidence="9" type="primary">flgH</name>
    <name evidence="11" type="ORF">G9Q37_20430</name>
</gene>
<dbReference type="PANTHER" id="PTHR34933">
    <property type="entry name" value="FLAGELLAR L-RING PROTEIN"/>
    <property type="match status" value="1"/>
</dbReference>
<proteinExistence type="inferred from homology"/>
<comment type="subcellular location">
    <subcellularLocation>
        <location evidence="9">Cell outer membrane</location>
        <topology evidence="9">Lipid-anchor</topology>
    </subcellularLocation>
    <subcellularLocation>
        <location evidence="9">Bacterial flagellum basal body</location>
    </subcellularLocation>
    <subcellularLocation>
        <location evidence="2">Membrane</location>
    </subcellularLocation>
</comment>
<evidence type="ECO:0000256" key="3">
    <source>
        <dbReference type="ARBA" id="ARBA00006929"/>
    </source>
</evidence>
<reference evidence="11 12" key="1">
    <citation type="submission" date="2020-03" db="EMBL/GenBank/DDBJ databases">
        <title>Hydrogenophaga sp. nov. isolated from cyanobacterial mat.</title>
        <authorList>
            <person name="Thorat V."/>
            <person name="Kirdat K."/>
            <person name="Tiwarekar B."/>
            <person name="Costa E.D."/>
            <person name="Yadav A."/>
        </authorList>
    </citation>
    <scope>NUCLEOTIDE SEQUENCE [LARGE SCALE GENOMIC DNA]</scope>
    <source>
        <strain evidence="11 12">BA0156</strain>
    </source>
</reference>
<accession>A0A6G8IMV4</accession>
<dbReference type="Proteomes" id="UP000503162">
    <property type="component" value="Chromosome"/>
</dbReference>
<evidence type="ECO:0000256" key="5">
    <source>
        <dbReference type="ARBA" id="ARBA00022729"/>
    </source>
</evidence>
<organism evidence="11 12">
    <name type="scientific">Hydrogenophaga crocea</name>
    <dbReference type="NCBI Taxonomy" id="2716225"/>
    <lineage>
        <taxon>Bacteria</taxon>
        <taxon>Pseudomonadati</taxon>
        <taxon>Pseudomonadota</taxon>
        <taxon>Betaproteobacteria</taxon>
        <taxon>Burkholderiales</taxon>
        <taxon>Comamonadaceae</taxon>
        <taxon>Hydrogenophaga</taxon>
    </lineage>
</organism>
<dbReference type="EMBL" id="CP049989">
    <property type="protein sequence ID" value="QIM54356.1"/>
    <property type="molecule type" value="Genomic_DNA"/>
</dbReference>
<dbReference type="PROSITE" id="PS51257">
    <property type="entry name" value="PROKAR_LIPOPROTEIN"/>
    <property type="match status" value="1"/>
</dbReference>
<dbReference type="KEGG" id="hcz:G9Q37_20430"/>
<name>A0A6G8IMV4_9BURK</name>
<evidence type="ECO:0000256" key="4">
    <source>
        <dbReference type="ARBA" id="ARBA00011439"/>
    </source>
</evidence>
<keyword evidence="11" id="KW-0969">Cilium</keyword>
<evidence type="ECO:0000256" key="6">
    <source>
        <dbReference type="ARBA" id="ARBA00023136"/>
    </source>
</evidence>
<feature type="signal peptide" evidence="10">
    <location>
        <begin position="1"/>
        <end position="19"/>
    </location>
</feature>
<comment type="subunit">
    <text evidence="4 9">The basal body constitutes a major portion of the flagellar organelle and consists of four rings (L,P,S, and M) mounted on a central rod.</text>
</comment>
<keyword evidence="11" id="KW-0282">Flagellum</keyword>
<evidence type="ECO:0000313" key="11">
    <source>
        <dbReference type="EMBL" id="QIM54356.1"/>
    </source>
</evidence>
<evidence type="ECO:0000256" key="7">
    <source>
        <dbReference type="ARBA" id="ARBA00023143"/>
    </source>
</evidence>
<dbReference type="Pfam" id="PF02107">
    <property type="entry name" value="FlgH"/>
    <property type="match status" value="1"/>
</dbReference>
<comment type="similarity">
    <text evidence="3 9">Belongs to the FlgH family.</text>
</comment>
<dbReference type="InterPro" id="IPR000527">
    <property type="entry name" value="Flag_Lring"/>
</dbReference>
<feature type="chain" id="PRO_5026009274" description="Flagellar L-ring protein" evidence="10">
    <location>
        <begin position="20"/>
        <end position="224"/>
    </location>
</feature>
<dbReference type="GO" id="GO:0009427">
    <property type="term" value="C:bacterial-type flagellum basal body, distal rod, L ring"/>
    <property type="evidence" value="ECO:0007669"/>
    <property type="project" value="InterPro"/>
</dbReference>
<evidence type="ECO:0000256" key="2">
    <source>
        <dbReference type="ARBA" id="ARBA00004370"/>
    </source>
</evidence>
<dbReference type="GO" id="GO:0009279">
    <property type="term" value="C:cell outer membrane"/>
    <property type="evidence" value="ECO:0007669"/>
    <property type="project" value="UniProtKB-SubCell"/>
</dbReference>
<keyword evidence="8 9" id="KW-0998">Cell outer membrane</keyword>
<evidence type="ECO:0000256" key="10">
    <source>
        <dbReference type="SAM" id="SignalP"/>
    </source>
</evidence>
<keyword evidence="7 9" id="KW-0975">Bacterial flagellum</keyword>
<dbReference type="RefSeq" id="WP_166230247.1">
    <property type="nucleotide sequence ID" value="NZ_CP049989.1"/>
</dbReference>
<dbReference type="GO" id="GO:0071973">
    <property type="term" value="P:bacterial-type flagellum-dependent cell motility"/>
    <property type="evidence" value="ECO:0007669"/>
    <property type="project" value="InterPro"/>
</dbReference>
<evidence type="ECO:0000256" key="9">
    <source>
        <dbReference type="HAMAP-Rule" id="MF_00415"/>
    </source>
</evidence>
<keyword evidence="12" id="KW-1185">Reference proteome</keyword>
<keyword evidence="6 9" id="KW-0472">Membrane</keyword>
<dbReference type="AlphaFoldDB" id="A0A6G8IMV4"/>
<evidence type="ECO:0000313" key="12">
    <source>
        <dbReference type="Proteomes" id="UP000503162"/>
    </source>
</evidence>
<keyword evidence="9" id="KW-0449">Lipoprotein</keyword>
<keyword evidence="11" id="KW-0966">Cell projection</keyword>
<evidence type="ECO:0000256" key="8">
    <source>
        <dbReference type="ARBA" id="ARBA00023237"/>
    </source>
</evidence>
<evidence type="ECO:0000256" key="1">
    <source>
        <dbReference type="ARBA" id="ARBA00002591"/>
    </source>
</evidence>
<comment type="function">
    <text evidence="1 9">Assembles around the rod to form the L-ring and probably protects the motor/basal body from shearing forces during rotation.</text>
</comment>
<protein>
    <recommendedName>
        <fullName evidence="9">Flagellar L-ring protein</fullName>
    </recommendedName>
    <alternativeName>
        <fullName evidence="9">Basal body L-ring protein</fullName>
    </alternativeName>
</protein>
<sequence>MIRLALTLALALLATGCETLQNQPKVDLQPAQPVQYVQTTPPAAPTGGLFQAASYRPPLEDARARLPGDIVTIQITERVTASQSSSASIDRSGEASGSISAIPLFGGSSPWAKSSLGAQSSNTFAGDGKNQANNAFTGSITATVQQVLPNGHLVVVGEKQIGVNANVDVMRFSGTINPRDIRPGNVVPSTQVANARIESRNRGAQGEAMSIGWLARFFLSVLPF</sequence>
<keyword evidence="5 9" id="KW-0732">Signal</keyword>
<dbReference type="HAMAP" id="MF_00415">
    <property type="entry name" value="FlgH"/>
    <property type="match status" value="1"/>
</dbReference>